<accession>A0A2P2QT81</accession>
<sequence>MQSNRTTHHLVSTLIMSENSTFTQQRVSDG</sequence>
<protein>
    <submittedName>
        <fullName evidence="1">Uncharacterized protein</fullName>
    </submittedName>
</protein>
<proteinExistence type="predicted"/>
<organism evidence="1">
    <name type="scientific">Rhizophora mucronata</name>
    <name type="common">Asiatic mangrove</name>
    <dbReference type="NCBI Taxonomy" id="61149"/>
    <lineage>
        <taxon>Eukaryota</taxon>
        <taxon>Viridiplantae</taxon>
        <taxon>Streptophyta</taxon>
        <taxon>Embryophyta</taxon>
        <taxon>Tracheophyta</taxon>
        <taxon>Spermatophyta</taxon>
        <taxon>Magnoliopsida</taxon>
        <taxon>eudicotyledons</taxon>
        <taxon>Gunneridae</taxon>
        <taxon>Pentapetalae</taxon>
        <taxon>rosids</taxon>
        <taxon>fabids</taxon>
        <taxon>Malpighiales</taxon>
        <taxon>Rhizophoraceae</taxon>
        <taxon>Rhizophora</taxon>
    </lineage>
</organism>
<name>A0A2P2QT81_RHIMU</name>
<dbReference type="EMBL" id="GGEC01089756">
    <property type="protein sequence ID" value="MBX70240.1"/>
    <property type="molecule type" value="Transcribed_RNA"/>
</dbReference>
<dbReference type="AlphaFoldDB" id="A0A2P2QT81"/>
<evidence type="ECO:0000313" key="1">
    <source>
        <dbReference type="EMBL" id="MBX70240.1"/>
    </source>
</evidence>
<reference evidence="1" key="1">
    <citation type="submission" date="2018-02" db="EMBL/GenBank/DDBJ databases">
        <title>Rhizophora mucronata_Transcriptome.</title>
        <authorList>
            <person name="Meera S.P."/>
            <person name="Sreeshan A."/>
            <person name="Augustine A."/>
        </authorList>
    </citation>
    <scope>NUCLEOTIDE SEQUENCE</scope>
    <source>
        <tissue evidence="1">Leaf</tissue>
    </source>
</reference>